<dbReference type="Gene3D" id="1.10.10.60">
    <property type="entry name" value="Homeodomain-like"/>
    <property type="match status" value="2"/>
</dbReference>
<dbReference type="Pfam" id="PF12833">
    <property type="entry name" value="HTH_18"/>
    <property type="match status" value="1"/>
</dbReference>
<dbReference type="SUPFAM" id="SSF51215">
    <property type="entry name" value="Regulatory protein AraC"/>
    <property type="match status" value="1"/>
</dbReference>
<proteinExistence type="predicted"/>
<dbReference type="InterPro" id="IPR018062">
    <property type="entry name" value="HTH_AraC-typ_CS"/>
</dbReference>
<dbReference type="SUPFAM" id="SSF46689">
    <property type="entry name" value="Homeodomain-like"/>
    <property type="match status" value="2"/>
</dbReference>
<dbReference type="PRINTS" id="PR00032">
    <property type="entry name" value="HTHARAC"/>
</dbReference>
<evidence type="ECO:0000256" key="2">
    <source>
        <dbReference type="ARBA" id="ARBA00023125"/>
    </source>
</evidence>
<dbReference type="PROSITE" id="PS00041">
    <property type="entry name" value="HTH_ARAC_FAMILY_1"/>
    <property type="match status" value="1"/>
</dbReference>
<dbReference type="InterPro" id="IPR009057">
    <property type="entry name" value="Homeodomain-like_sf"/>
</dbReference>
<evidence type="ECO:0000313" key="6">
    <source>
        <dbReference type="Proteomes" id="UP000639396"/>
    </source>
</evidence>
<feature type="domain" description="HTH araC/xylS-type" evidence="4">
    <location>
        <begin position="189"/>
        <end position="287"/>
    </location>
</feature>
<dbReference type="SMART" id="SM00342">
    <property type="entry name" value="HTH_ARAC"/>
    <property type="match status" value="1"/>
</dbReference>
<dbReference type="EMBL" id="JACXJA010000010">
    <property type="protein sequence ID" value="MBD2862352.1"/>
    <property type="molecule type" value="Genomic_DNA"/>
</dbReference>
<dbReference type="Pfam" id="PF02311">
    <property type="entry name" value="AraC_binding"/>
    <property type="match status" value="1"/>
</dbReference>
<keyword evidence="3" id="KW-0804">Transcription</keyword>
<dbReference type="AlphaFoldDB" id="A0A927GZR3"/>
<dbReference type="Gene3D" id="2.60.120.10">
    <property type="entry name" value="Jelly Rolls"/>
    <property type="match status" value="1"/>
</dbReference>
<keyword evidence="2" id="KW-0238">DNA-binding</keyword>
<dbReference type="PANTHER" id="PTHR43280:SF28">
    <property type="entry name" value="HTH-TYPE TRANSCRIPTIONAL ACTIVATOR RHAS"/>
    <property type="match status" value="1"/>
</dbReference>
<protein>
    <submittedName>
        <fullName evidence="5">AraC family transcriptional regulator</fullName>
    </submittedName>
</protein>
<name>A0A927GZR3_9BACL</name>
<dbReference type="GO" id="GO:0003700">
    <property type="term" value="F:DNA-binding transcription factor activity"/>
    <property type="evidence" value="ECO:0007669"/>
    <property type="project" value="InterPro"/>
</dbReference>
<dbReference type="Proteomes" id="UP000639396">
    <property type="component" value="Unassembled WGS sequence"/>
</dbReference>
<dbReference type="InterPro" id="IPR018060">
    <property type="entry name" value="HTH_AraC"/>
</dbReference>
<evidence type="ECO:0000256" key="3">
    <source>
        <dbReference type="ARBA" id="ARBA00023163"/>
    </source>
</evidence>
<evidence type="ECO:0000259" key="4">
    <source>
        <dbReference type="PROSITE" id="PS01124"/>
    </source>
</evidence>
<dbReference type="PROSITE" id="PS01124">
    <property type="entry name" value="HTH_ARAC_FAMILY_2"/>
    <property type="match status" value="1"/>
</dbReference>
<keyword evidence="1" id="KW-0805">Transcription regulation</keyword>
<accession>A0A927GZR3</accession>
<dbReference type="GO" id="GO:0043565">
    <property type="term" value="F:sequence-specific DNA binding"/>
    <property type="evidence" value="ECO:0007669"/>
    <property type="project" value="InterPro"/>
</dbReference>
<keyword evidence="6" id="KW-1185">Reference proteome</keyword>
<dbReference type="RefSeq" id="WP_190927140.1">
    <property type="nucleotide sequence ID" value="NZ_JACXJA010000010.1"/>
</dbReference>
<organism evidence="5 6">
    <name type="scientific">Paenibacillus oceani</name>
    <dbReference type="NCBI Taxonomy" id="2772510"/>
    <lineage>
        <taxon>Bacteria</taxon>
        <taxon>Bacillati</taxon>
        <taxon>Bacillota</taxon>
        <taxon>Bacilli</taxon>
        <taxon>Bacillales</taxon>
        <taxon>Paenibacillaceae</taxon>
        <taxon>Paenibacillus</taxon>
    </lineage>
</organism>
<dbReference type="InterPro" id="IPR014710">
    <property type="entry name" value="RmlC-like_jellyroll"/>
</dbReference>
<gene>
    <name evidence="5" type="ORF">IDH45_10185</name>
</gene>
<comment type="caution">
    <text evidence="5">The sequence shown here is derived from an EMBL/GenBank/DDBJ whole genome shotgun (WGS) entry which is preliminary data.</text>
</comment>
<dbReference type="InterPro" id="IPR037923">
    <property type="entry name" value="HTH-like"/>
</dbReference>
<dbReference type="InterPro" id="IPR003313">
    <property type="entry name" value="AraC-bd"/>
</dbReference>
<reference evidence="5" key="1">
    <citation type="submission" date="2020-09" db="EMBL/GenBank/DDBJ databases">
        <title>A novel bacterium of genus Paenibacillus, isolated from South China Sea.</title>
        <authorList>
            <person name="Huang H."/>
            <person name="Mo K."/>
            <person name="Hu Y."/>
        </authorList>
    </citation>
    <scope>NUCLEOTIDE SEQUENCE</scope>
    <source>
        <strain evidence="5">IB182363</strain>
    </source>
</reference>
<sequence length="298" mass="34316">MSRFPEFQDGLKFNKFGKDDLPLYVVISRLTKNYRLHYHNFAELSLVIEGCGEEILNGKSRDLTPGTVSFLLPNHIHEIIIPPGTVLTKYCCMFDLNIVLTDTHDPGIRNKIFMIGSELPSRFDLDGEQREDFTKLIEDIFREYHSDRLGKNTVMKSKLSEACVFLLRTVQEQEQPHAVWNSDKTGTVMEMLKYIHLHYTEELSLSQLSELLDRNPSYLSSIFKRHVGQSFVGYVHALRIGRAASLIVTTPMTISEIALEVGFDNFRTFSKVFKEIKGVSPQDFRRQSAPERPFPEHK</sequence>
<dbReference type="PANTHER" id="PTHR43280">
    <property type="entry name" value="ARAC-FAMILY TRANSCRIPTIONAL REGULATOR"/>
    <property type="match status" value="1"/>
</dbReference>
<evidence type="ECO:0000256" key="1">
    <source>
        <dbReference type="ARBA" id="ARBA00023015"/>
    </source>
</evidence>
<dbReference type="InterPro" id="IPR020449">
    <property type="entry name" value="Tscrpt_reg_AraC-type_HTH"/>
</dbReference>
<evidence type="ECO:0000313" key="5">
    <source>
        <dbReference type="EMBL" id="MBD2862352.1"/>
    </source>
</evidence>